<gene>
    <name evidence="2" type="ORF">KDM90_15455</name>
</gene>
<protein>
    <submittedName>
        <fullName evidence="2">TraB/GumN family protein</fullName>
    </submittedName>
</protein>
<organism evidence="2 3">
    <name type="scientific">Undibacterium fentianense</name>
    <dbReference type="NCBI Taxonomy" id="2828728"/>
    <lineage>
        <taxon>Bacteria</taxon>
        <taxon>Pseudomonadati</taxon>
        <taxon>Pseudomonadota</taxon>
        <taxon>Betaproteobacteria</taxon>
        <taxon>Burkholderiales</taxon>
        <taxon>Oxalobacteraceae</taxon>
        <taxon>Undibacterium</taxon>
    </lineage>
</organism>
<dbReference type="EMBL" id="JAGSPJ010000007">
    <property type="protein sequence ID" value="MBR7801406.1"/>
    <property type="molecule type" value="Genomic_DNA"/>
</dbReference>
<dbReference type="Proteomes" id="UP000678545">
    <property type="component" value="Unassembled WGS sequence"/>
</dbReference>
<dbReference type="InterPro" id="IPR002816">
    <property type="entry name" value="TraB/PrgY/GumN_fam"/>
</dbReference>
<dbReference type="Pfam" id="PF01963">
    <property type="entry name" value="TraB_PrgY_gumN"/>
    <property type="match status" value="1"/>
</dbReference>
<evidence type="ECO:0000256" key="1">
    <source>
        <dbReference type="SAM" id="Phobius"/>
    </source>
</evidence>
<keyword evidence="1" id="KW-0812">Transmembrane</keyword>
<accession>A0A941IG41</accession>
<comment type="caution">
    <text evidence="2">The sequence shown here is derived from an EMBL/GenBank/DDBJ whole genome shotgun (WGS) entry which is preliminary data.</text>
</comment>
<proteinExistence type="predicted"/>
<name>A0A941IG41_9BURK</name>
<keyword evidence="3" id="KW-1185">Reference proteome</keyword>
<evidence type="ECO:0000313" key="2">
    <source>
        <dbReference type="EMBL" id="MBR7801406.1"/>
    </source>
</evidence>
<dbReference type="RefSeq" id="WP_212676539.1">
    <property type="nucleotide sequence ID" value="NZ_JAGSPJ010000007.1"/>
</dbReference>
<feature type="transmembrane region" description="Helical" evidence="1">
    <location>
        <begin position="12"/>
        <end position="34"/>
    </location>
</feature>
<sequence>MHTKRTLHAPRLFHFGLTGIISLTCLTLSLFAIANSKLPSPQSKVSANLQATPGKMKGVFYEISLAKQADAKANQTVRAYLYGTIHFAKPSFYPLPKIVSRAFAQADTVVVEADNTDESASPSIVAKLSYAEPDKLENHLSPTTWNRLKSMTGAASQQFQQYQPVLVAMGLSISVGQQMGYDPAAGLDRYFILEAKKAKKELFETEGLNYQTDVLSSLSDDEGNALLAATLEAFQKGEVKREFQSLAQAWLEGDSQKLSRVFLESSRRDIGSQKITQRLIDDRNPAIAKKIHDLMLSNKKLFIVMGSGHFAGEQNLIDQLKQLGLQVRALP</sequence>
<keyword evidence="1" id="KW-1133">Transmembrane helix</keyword>
<dbReference type="InterPro" id="IPR047111">
    <property type="entry name" value="YbaP-like"/>
</dbReference>
<dbReference type="PANTHER" id="PTHR40590">
    <property type="entry name" value="CYTOPLASMIC PROTEIN-RELATED"/>
    <property type="match status" value="1"/>
</dbReference>
<reference evidence="2" key="1">
    <citation type="submission" date="2021-04" db="EMBL/GenBank/DDBJ databases">
        <title>novel species isolated from subtropical streams in China.</title>
        <authorList>
            <person name="Lu H."/>
        </authorList>
    </citation>
    <scope>NUCLEOTIDE SEQUENCE</scope>
    <source>
        <strain evidence="2">FT137W</strain>
    </source>
</reference>
<dbReference type="PANTHER" id="PTHR40590:SF1">
    <property type="entry name" value="CYTOPLASMIC PROTEIN"/>
    <property type="match status" value="1"/>
</dbReference>
<dbReference type="CDD" id="cd14789">
    <property type="entry name" value="Tiki"/>
    <property type="match status" value="1"/>
</dbReference>
<evidence type="ECO:0000313" key="3">
    <source>
        <dbReference type="Proteomes" id="UP000678545"/>
    </source>
</evidence>
<keyword evidence="1" id="KW-0472">Membrane</keyword>
<dbReference type="AlphaFoldDB" id="A0A941IG41"/>